<evidence type="ECO:0000256" key="3">
    <source>
        <dbReference type="ARBA" id="ARBA00023194"/>
    </source>
</evidence>
<accession>A0A1C3HA22</accession>
<comment type="cofactor">
    <cofactor evidence="1">
        <name>Fe(2+)</name>
        <dbReference type="ChEBI" id="CHEBI:29033"/>
    </cofactor>
</comment>
<name>A0A1C3HA22_SERMA</name>
<reference evidence="5" key="1">
    <citation type="submission" date="2016-05" db="EMBL/GenBank/DDBJ databases">
        <authorList>
            <person name="Cock P.J.A."/>
            <person name="Cock P.J.A."/>
        </authorList>
    </citation>
    <scope>NUCLEOTIDE SEQUENCE</scope>
    <source>
        <strain evidence="5">PWN146_assembly</strain>
    </source>
</reference>
<dbReference type="InterPro" id="IPR003819">
    <property type="entry name" value="TauD/TfdA-like"/>
</dbReference>
<proteinExistence type="predicted"/>
<evidence type="ECO:0000313" key="5">
    <source>
        <dbReference type="EMBL" id="SAY41888.1"/>
    </source>
</evidence>
<evidence type="ECO:0000256" key="2">
    <source>
        <dbReference type="ARBA" id="ARBA00023002"/>
    </source>
</evidence>
<keyword evidence="3" id="KW-0045">Antibiotic biosynthesis</keyword>
<dbReference type="InterPro" id="IPR042098">
    <property type="entry name" value="TauD-like_sf"/>
</dbReference>
<keyword evidence="2" id="KW-0560">Oxidoreductase</keyword>
<evidence type="ECO:0000259" key="4">
    <source>
        <dbReference type="Pfam" id="PF02668"/>
    </source>
</evidence>
<dbReference type="PANTHER" id="PTHR10696:SF56">
    <property type="entry name" value="TAUD_TFDA-LIKE DOMAIN-CONTAINING PROTEIN"/>
    <property type="match status" value="1"/>
</dbReference>
<dbReference type="SUPFAM" id="SSF51197">
    <property type="entry name" value="Clavaminate synthase-like"/>
    <property type="match status" value="1"/>
</dbReference>
<dbReference type="RefSeq" id="WP_387443596.1">
    <property type="nucleotide sequence ID" value="NZ_JBAJVJ010000004.1"/>
</dbReference>
<evidence type="ECO:0000256" key="1">
    <source>
        <dbReference type="ARBA" id="ARBA00001954"/>
    </source>
</evidence>
<organism evidence="5">
    <name type="scientific">Serratia marcescens</name>
    <dbReference type="NCBI Taxonomy" id="615"/>
    <lineage>
        <taxon>Bacteria</taxon>
        <taxon>Pseudomonadati</taxon>
        <taxon>Pseudomonadota</taxon>
        <taxon>Gammaproteobacteria</taxon>
        <taxon>Enterobacterales</taxon>
        <taxon>Yersiniaceae</taxon>
        <taxon>Serratia</taxon>
    </lineage>
</organism>
<dbReference type="GO" id="GO:0017000">
    <property type="term" value="P:antibiotic biosynthetic process"/>
    <property type="evidence" value="ECO:0007669"/>
    <property type="project" value="UniProtKB-KW"/>
</dbReference>
<dbReference type="GO" id="GO:0016706">
    <property type="term" value="F:2-oxoglutarate-dependent dioxygenase activity"/>
    <property type="evidence" value="ECO:0007669"/>
    <property type="project" value="UniProtKB-ARBA"/>
</dbReference>
<dbReference type="Pfam" id="PF02668">
    <property type="entry name" value="TauD"/>
    <property type="match status" value="1"/>
</dbReference>
<dbReference type="AlphaFoldDB" id="A0A1C3HA22"/>
<dbReference type="InterPro" id="IPR050411">
    <property type="entry name" value="AlphaKG_dependent_hydroxylases"/>
</dbReference>
<gene>
    <name evidence="5" type="ORF">PWN146_00553</name>
</gene>
<dbReference type="EMBL" id="LT575490">
    <property type="protein sequence ID" value="SAY41888.1"/>
    <property type="molecule type" value="Genomic_DNA"/>
</dbReference>
<protein>
    <submittedName>
        <fullName evidence="5">Peptide synthase</fullName>
    </submittedName>
</protein>
<dbReference type="PANTHER" id="PTHR10696">
    <property type="entry name" value="GAMMA-BUTYROBETAINE HYDROXYLASE-RELATED"/>
    <property type="match status" value="1"/>
</dbReference>
<dbReference type="Gene3D" id="3.60.130.10">
    <property type="entry name" value="Clavaminate synthase-like"/>
    <property type="match status" value="1"/>
</dbReference>
<sequence>MNETTSGLFARRRQSQGVSITSLVTASPLTHAGAKGVMLRPVLANLSAPEWGQNSWDYIASLLAESGAVLLRGFKVADVAAFRAFVQTSAGALLGYTHRSTPRSNISEGIYTSTEYPADQHIPQHNEMSYTRSWPKRLFFHCAVKPGTQGQTPLADSQGVYARLPEDLRARFEAHGVMYVRNFGQGLDLSWQQVFQTENQAEVEAYCQANDIQCQWLGEGRLRTRQICQATLAHPRTGAGIWFNQAHLFHISNLPAEAERELRREFAEHELPRNALFGDGSPIPSTDLTLIRQAYQQEEILFDWEQGDILILDNETISHGRRPFTPPRNIMVAMT</sequence>
<feature type="domain" description="TauD/TfdA-like" evidence="4">
    <location>
        <begin position="45"/>
        <end position="333"/>
    </location>
</feature>